<dbReference type="AlphaFoldDB" id="A0A656JJ20"/>
<dbReference type="Proteomes" id="UP000018849">
    <property type="component" value="Unassembled WGS sequence"/>
</dbReference>
<proteinExistence type="predicted"/>
<keyword evidence="1" id="KW-0812">Transmembrane</keyword>
<evidence type="ECO:0000256" key="1">
    <source>
        <dbReference type="SAM" id="Phobius"/>
    </source>
</evidence>
<reference evidence="2 3" key="1">
    <citation type="journal article" date="2013" name="PLoS Pathog.">
        <title>Genomic analysis of the Kiwifruit pathogen Pseudomonas syringae pv. actinidiae provides insight into the origins of an emergent plant disease.</title>
        <authorList>
            <person name="McCann H.C."/>
            <person name="Rikkerink E.H."/>
            <person name="Bertels F."/>
            <person name="Fiers M."/>
            <person name="Lu A."/>
            <person name="Rees-George J."/>
            <person name="Andersen M.T."/>
            <person name="Gleave A.P."/>
            <person name="Haubold B."/>
            <person name="Wohlers M.W."/>
            <person name="Guttman D.S."/>
            <person name="Wang P.W."/>
            <person name="Straub C."/>
            <person name="Vanneste J.L."/>
            <person name="Rainey P.B."/>
            <person name="Templeton M.D."/>
        </authorList>
    </citation>
    <scope>NUCLEOTIDE SEQUENCE [LARGE SCALE GENOMIC DNA]</scope>
    <source>
        <strain evidence="2 3">ICMP 19096</strain>
    </source>
</reference>
<accession>A0A656JJ20</accession>
<organism evidence="2 3">
    <name type="scientific">Pseudomonas syringae pv. actinidiae ICMP 19096</name>
    <dbReference type="NCBI Taxonomy" id="1194405"/>
    <lineage>
        <taxon>Bacteria</taxon>
        <taxon>Pseudomonadati</taxon>
        <taxon>Pseudomonadota</taxon>
        <taxon>Gammaproteobacteria</taxon>
        <taxon>Pseudomonadales</taxon>
        <taxon>Pseudomonadaceae</taxon>
        <taxon>Pseudomonas</taxon>
        <taxon>Pseudomonas syringae</taxon>
    </lineage>
</organism>
<evidence type="ECO:0000313" key="2">
    <source>
        <dbReference type="EMBL" id="EPN29727.1"/>
    </source>
</evidence>
<feature type="transmembrane region" description="Helical" evidence="1">
    <location>
        <begin position="34"/>
        <end position="56"/>
    </location>
</feature>
<keyword evidence="1" id="KW-1133">Transmembrane helix</keyword>
<evidence type="ECO:0000313" key="3">
    <source>
        <dbReference type="Proteomes" id="UP000018849"/>
    </source>
</evidence>
<protein>
    <submittedName>
        <fullName evidence="2">Uncharacterized protein</fullName>
    </submittedName>
</protein>
<comment type="caution">
    <text evidence="2">The sequence shown here is derived from an EMBL/GenBank/DDBJ whole genome shotgun (WGS) entry which is preliminary data.</text>
</comment>
<dbReference type="EMBL" id="AOKF01003981">
    <property type="protein sequence ID" value="EPN29727.1"/>
    <property type="molecule type" value="Genomic_DNA"/>
</dbReference>
<sequence length="118" mass="12881">AIDDRDKGGKTVGVEMAHEKTSGSVLIEAYARSIPFLMLAGAAALLSGECAALILLRAVLITARVTGRTALAQLSAFSPRCMAKGLREEEWIHSVRRPRKVAIYTHQLQRRKRCKGHG</sequence>
<name>A0A656JJ20_PSESF</name>
<keyword evidence="1" id="KW-0472">Membrane</keyword>
<gene>
    <name evidence="2" type="ORF">A245_46688</name>
</gene>
<feature type="non-terminal residue" evidence="2">
    <location>
        <position position="1"/>
    </location>
</feature>